<feature type="compositionally biased region" description="Basic and acidic residues" evidence="1">
    <location>
        <begin position="156"/>
        <end position="165"/>
    </location>
</feature>
<keyword evidence="2" id="KW-1133">Transmembrane helix</keyword>
<accession>A0A316YK17</accession>
<dbReference type="EMBL" id="KZ819637">
    <property type="protein sequence ID" value="PWN89559.1"/>
    <property type="molecule type" value="Genomic_DNA"/>
</dbReference>
<feature type="region of interest" description="Disordered" evidence="1">
    <location>
        <begin position="1111"/>
        <end position="1308"/>
    </location>
</feature>
<feature type="compositionally biased region" description="Polar residues" evidence="1">
    <location>
        <begin position="235"/>
        <end position="247"/>
    </location>
</feature>
<feature type="compositionally biased region" description="Low complexity" evidence="1">
    <location>
        <begin position="215"/>
        <end position="231"/>
    </location>
</feature>
<feature type="compositionally biased region" description="Basic and acidic residues" evidence="1">
    <location>
        <begin position="60"/>
        <end position="69"/>
    </location>
</feature>
<feature type="compositionally biased region" description="Polar residues" evidence="1">
    <location>
        <begin position="1161"/>
        <end position="1170"/>
    </location>
</feature>
<feature type="compositionally biased region" description="Polar residues" evidence="1">
    <location>
        <begin position="143"/>
        <end position="152"/>
    </location>
</feature>
<dbReference type="STRING" id="215250.A0A316YK17"/>
<feature type="compositionally biased region" description="Low complexity" evidence="1">
    <location>
        <begin position="1259"/>
        <end position="1268"/>
    </location>
</feature>
<feature type="compositionally biased region" description="Polar residues" evidence="1">
    <location>
        <begin position="344"/>
        <end position="364"/>
    </location>
</feature>
<dbReference type="Proteomes" id="UP000245768">
    <property type="component" value="Unassembled WGS sequence"/>
</dbReference>
<feature type="compositionally biased region" description="Low complexity" evidence="1">
    <location>
        <begin position="447"/>
        <end position="458"/>
    </location>
</feature>
<evidence type="ECO:0000313" key="3">
    <source>
        <dbReference type="EMBL" id="PWN89559.1"/>
    </source>
</evidence>
<dbReference type="OrthoDB" id="2575061at2759"/>
<feature type="compositionally biased region" description="Basic and acidic residues" evidence="1">
    <location>
        <begin position="1245"/>
        <end position="1255"/>
    </location>
</feature>
<feature type="compositionally biased region" description="Basic and acidic residues" evidence="1">
    <location>
        <begin position="1222"/>
        <end position="1237"/>
    </location>
</feature>
<feature type="transmembrane region" description="Helical" evidence="2">
    <location>
        <begin position="628"/>
        <end position="655"/>
    </location>
</feature>
<feature type="compositionally biased region" description="Polar residues" evidence="1">
    <location>
        <begin position="1137"/>
        <end position="1153"/>
    </location>
</feature>
<feature type="compositionally biased region" description="Polar residues" evidence="1">
    <location>
        <begin position="498"/>
        <end position="511"/>
    </location>
</feature>
<feature type="region of interest" description="Disordered" evidence="1">
    <location>
        <begin position="1073"/>
        <end position="1092"/>
    </location>
</feature>
<feature type="compositionally biased region" description="Basic and acidic residues" evidence="1">
    <location>
        <begin position="1"/>
        <end position="18"/>
    </location>
</feature>
<feature type="compositionally biased region" description="Low complexity" evidence="1">
    <location>
        <begin position="1184"/>
        <end position="1193"/>
    </location>
</feature>
<sequence length="1308" mass="139781">MSERGEDETRRRRGRDSAEEAAPPLTLTDLASSTTTYPDAGFGGVGGGGVGGGATGMQGEGDREEEHRGLLQRLFSRGHPDEAVQEQDEAATYHSGREEIYMGTFGRSSSSSGSPPQLPRPAMFPSSSPASSTTTPPLPSSAGQPSGASLPSSKRKREDPLDPRAHWAGNDVAAGPAGPARLSVPPVVALTRDRNMREASSSTGHNTFGDHGREGSISSSQGEAASSSAEADPAYNTTGVDTTSASRETQRRNGGDAASVDESGNVGRGERGGLGFVPLQRVWTPEQEEQRMERRQEEQRLYRQSLSSDSNVGSQPVIGQALRPTSASSSRGLSTASDERRRTPSSLTTDRQSINGRNRLSSTSRNADAVVAAVDPAAIHKTRSRTFSEPKSVLSSSTDGMTISAPAPALVAPYGPTLSSSVAAFGEQGPHTPVSLSAPAQGHARVTSLPSSRPPRTSFQEPREGTPRSPRAGRTQTQSFGGGQHRRSSSILKRDPLSAQQSPPMTKYFSSGETGFRMSSMDAVTTPGLTAATSERPSWSTMLTQQARAQASYHLAALYALQPRFPPRHSSLYDSIKYETFWPKLHHRLLLLFTYLHVPTTIFLDFSALYALVEVAKYPDAGEDSSAAWWIAAGIYAASLLAWLVGVVIVWEVVYQYRSKGAARAASSSASDPSKAASTAFVTPVYLSAPAFTLTAVESLGKYSLLFKTRFAASGRDQLIETFWFYSQNWPTVVTLLPRGIILTVFLVLYHPGQDSARPPTSMRDDTYFDSASGLLTRFSYVLLLINVAWMLWRLVIVLGCFLGLFFTTGLRSLFSTNIFKREEETALQPQSTSSRALLMGASQSEQEVSAWTSAPRMDTAAAGEGQRRSSQGAREYEAIGLDEEAAVANEQEMQERAANARRKNSHKFSRLQPERFTTQHEYVFKPEAWKARAEDRIRNLLLQAEEASGVGGEEDGMMMMAGTFSPATPTPPPIMVSAGPGGILSRSQLSDDLLRTRRRTGTGATATDMEERRRSYLSGEIGPPTTVATTPTPPATNTPSASAPALSPFPGQVGAVFVPSMTPSSNYIEQLESPVTRNSQEERFRDSVASPSYPFPTTAAASSVTVMATDSGVSHGKQHPGSVDHLESGRSMGESGPSTSQPMASTPPSMHQGSPGPQLATATPISSPSMLAEGLTGEKARAESPTSTSSSSEDSEEQRLWATFPEQSRRHPPGLIALELEEQRRARLEQGSKEKVPAISEDAETPRKAPKDDGAGSGAAKAAATPTGSGGGTATERPEETLLPIKEESWGSSLDENVSAAASSAER</sequence>
<keyword evidence="4" id="KW-1185">Reference proteome</keyword>
<dbReference type="InParanoid" id="A0A316YK17"/>
<evidence type="ECO:0000256" key="1">
    <source>
        <dbReference type="SAM" id="MobiDB-lite"/>
    </source>
</evidence>
<feature type="region of interest" description="Disordered" evidence="1">
    <location>
        <begin position="1"/>
        <end position="364"/>
    </location>
</feature>
<proteinExistence type="predicted"/>
<evidence type="ECO:0008006" key="5">
    <source>
        <dbReference type="Google" id="ProtNLM"/>
    </source>
</evidence>
<feature type="compositionally biased region" description="Low complexity" evidence="1">
    <location>
        <begin position="25"/>
        <end position="36"/>
    </location>
</feature>
<evidence type="ECO:0000256" key="2">
    <source>
        <dbReference type="SAM" id="Phobius"/>
    </source>
</evidence>
<feature type="compositionally biased region" description="Low complexity" evidence="1">
    <location>
        <begin position="325"/>
        <end position="336"/>
    </location>
</feature>
<feature type="transmembrane region" description="Helical" evidence="2">
    <location>
        <begin position="589"/>
        <end position="613"/>
    </location>
</feature>
<dbReference type="GeneID" id="37039997"/>
<protein>
    <recommendedName>
        <fullName evidence="5">Proteophosphoglycan ppg4</fullName>
    </recommendedName>
</protein>
<feature type="compositionally biased region" description="Low complexity" evidence="1">
    <location>
        <begin position="108"/>
        <end position="135"/>
    </location>
</feature>
<feature type="region of interest" description="Disordered" evidence="1">
    <location>
        <begin position="423"/>
        <end position="511"/>
    </location>
</feature>
<feature type="region of interest" description="Disordered" evidence="1">
    <location>
        <begin position="850"/>
        <end position="874"/>
    </location>
</feature>
<reference evidence="3 4" key="1">
    <citation type="journal article" date="2018" name="Mol. Biol. Evol.">
        <title>Broad Genomic Sampling Reveals a Smut Pathogenic Ancestry of the Fungal Clade Ustilaginomycotina.</title>
        <authorList>
            <person name="Kijpornyongpan T."/>
            <person name="Mondo S.J."/>
            <person name="Barry K."/>
            <person name="Sandor L."/>
            <person name="Lee J."/>
            <person name="Lipzen A."/>
            <person name="Pangilinan J."/>
            <person name="LaButti K."/>
            <person name="Hainaut M."/>
            <person name="Henrissat B."/>
            <person name="Grigoriev I.V."/>
            <person name="Spatafora J.W."/>
            <person name="Aime M.C."/>
        </authorList>
    </citation>
    <scope>NUCLEOTIDE SEQUENCE [LARGE SCALE GENOMIC DNA]</scope>
    <source>
        <strain evidence="3 4">MCA 4198</strain>
    </source>
</reference>
<keyword evidence="2" id="KW-0812">Transmembrane</keyword>
<feature type="compositionally biased region" description="Polar residues" evidence="1">
    <location>
        <begin position="1291"/>
        <end position="1308"/>
    </location>
</feature>
<evidence type="ECO:0000313" key="4">
    <source>
        <dbReference type="Proteomes" id="UP000245768"/>
    </source>
</evidence>
<feature type="compositionally biased region" description="Gly residues" evidence="1">
    <location>
        <begin position="41"/>
        <end position="59"/>
    </location>
</feature>
<dbReference type="RefSeq" id="XP_025376757.1">
    <property type="nucleotide sequence ID" value="XM_025518081.1"/>
</dbReference>
<keyword evidence="2" id="KW-0472">Membrane</keyword>
<gene>
    <name evidence="3" type="ORF">FA10DRAFT_147768</name>
</gene>
<feature type="compositionally biased region" description="Basic and acidic residues" evidence="1">
    <location>
        <begin position="1277"/>
        <end position="1290"/>
    </location>
</feature>
<feature type="compositionally biased region" description="Polar residues" evidence="1">
    <location>
        <begin position="305"/>
        <end position="314"/>
    </location>
</feature>
<feature type="compositionally biased region" description="Basic and acidic residues" evidence="1">
    <location>
        <begin position="288"/>
        <end position="301"/>
    </location>
</feature>
<organism evidence="3 4">
    <name type="scientific">Acaromyces ingoldii</name>
    <dbReference type="NCBI Taxonomy" id="215250"/>
    <lineage>
        <taxon>Eukaryota</taxon>
        <taxon>Fungi</taxon>
        <taxon>Dikarya</taxon>
        <taxon>Basidiomycota</taxon>
        <taxon>Ustilaginomycotina</taxon>
        <taxon>Exobasidiomycetes</taxon>
        <taxon>Exobasidiales</taxon>
        <taxon>Cryptobasidiaceae</taxon>
        <taxon>Acaromyces</taxon>
    </lineage>
</organism>
<feature type="region of interest" description="Disordered" evidence="1">
    <location>
        <begin position="999"/>
        <end position="1046"/>
    </location>
</feature>
<name>A0A316YK17_9BASI</name>